<feature type="compositionally biased region" description="Basic and acidic residues" evidence="1">
    <location>
        <begin position="57"/>
        <end position="80"/>
    </location>
</feature>
<dbReference type="EMBL" id="WIXE01013882">
    <property type="protein sequence ID" value="KAK5974730.1"/>
    <property type="molecule type" value="Genomic_DNA"/>
</dbReference>
<protein>
    <submittedName>
        <fullName evidence="2">Uncharacterized protein</fullName>
    </submittedName>
</protein>
<proteinExistence type="predicted"/>
<dbReference type="AlphaFoldDB" id="A0AAN8F7Q6"/>
<gene>
    <name evidence="2" type="ORF">GCK32_020428</name>
</gene>
<feature type="compositionally biased region" description="Polar residues" evidence="1">
    <location>
        <begin position="33"/>
        <end position="53"/>
    </location>
</feature>
<dbReference type="Proteomes" id="UP001331761">
    <property type="component" value="Unassembled WGS sequence"/>
</dbReference>
<name>A0AAN8F7Q6_TRICO</name>
<comment type="caution">
    <text evidence="2">The sequence shown here is derived from an EMBL/GenBank/DDBJ whole genome shotgun (WGS) entry which is preliminary data.</text>
</comment>
<evidence type="ECO:0000313" key="2">
    <source>
        <dbReference type="EMBL" id="KAK5974730.1"/>
    </source>
</evidence>
<evidence type="ECO:0000313" key="3">
    <source>
        <dbReference type="Proteomes" id="UP001331761"/>
    </source>
</evidence>
<accession>A0AAN8F7Q6</accession>
<keyword evidence="3" id="KW-1185">Reference proteome</keyword>
<feature type="non-terminal residue" evidence="2">
    <location>
        <position position="1"/>
    </location>
</feature>
<sequence length="125" mass="13389">DCVRGFPEACRAWTILVAALVDRLRSAPRRGSLTPSSRGASPVNPLSDSTRNINCDGLRRDSSFRLSCRDKKSSGKDSVDSQKPTCPVRKNENRGANSDLNGGCVDMASLKTTLPDVRASNPAIA</sequence>
<reference evidence="2 3" key="1">
    <citation type="submission" date="2019-10" db="EMBL/GenBank/DDBJ databases">
        <title>Assembly and Annotation for the nematode Trichostrongylus colubriformis.</title>
        <authorList>
            <person name="Martin J."/>
        </authorList>
    </citation>
    <scope>NUCLEOTIDE SEQUENCE [LARGE SCALE GENOMIC DNA]</scope>
    <source>
        <strain evidence="2">G859</strain>
        <tissue evidence="2">Whole worm</tissue>
    </source>
</reference>
<feature type="region of interest" description="Disordered" evidence="1">
    <location>
        <begin position="28"/>
        <end position="102"/>
    </location>
</feature>
<organism evidence="2 3">
    <name type="scientific">Trichostrongylus colubriformis</name>
    <name type="common">Black scour worm</name>
    <dbReference type="NCBI Taxonomy" id="6319"/>
    <lineage>
        <taxon>Eukaryota</taxon>
        <taxon>Metazoa</taxon>
        <taxon>Ecdysozoa</taxon>
        <taxon>Nematoda</taxon>
        <taxon>Chromadorea</taxon>
        <taxon>Rhabditida</taxon>
        <taxon>Rhabditina</taxon>
        <taxon>Rhabditomorpha</taxon>
        <taxon>Strongyloidea</taxon>
        <taxon>Trichostrongylidae</taxon>
        <taxon>Trichostrongylus</taxon>
    </lineage>
</organism>
<evidence type="ECO:0000256" key="1">
    <source>
        <dbReference type="SAM" id="MobiDB-lite"/>
    </source>
</evidence>